<evidence type="ECO:0000256" key="1">
    <source>
        <dbReference type="SAM" id="SignalP"/>
    </source>
</evidence>
<dbReference type="EMBL" id="JBHSMH010000037">
    <property type="protein sequence ID" value="MFC5469512.1"/>
    <property type="molecule type" value="Genomic_DNA"/>
</dbReference>
<comment type="caution">
    <text evidence="2">The sequence shown here is derived from an EMBL/GenBank/DDBJ whole genome shotgun (WGS) entry which is preliminary data.</text>
</comment>
<dbReference type="PANTHER" id="PTHR12969">
    <property type="entry name" value="NGD5/OSM-6/IFT52"/>
    <property type="match status" value="1"/>
</dbReference>
<keyword evidence="3" id="KW-1185">Reference proteome</keyword>
<evidence type="ECO:0000313" key="2">
    <source>
        <dbReference type="EMBL" id="MFC5469512.1"/>
    </source>
</evidence>
<proteinExistence type="predicted"/>
<gene>
    <name evidence="2" type="ORF">ACFPPD_12335</name>
</gene>
<organism evidence="2 3">
    <name type="scientific">Cohnella suwonensis</name>
    <dbReference type="NCBI Taxonomy" id="696072"/>
    <lineage>
        <taxon>Bacteria</taxon>
        <taxon>Bacillati</taxon>
        <taxon>Bacillota</taxon>
        <taxon>Bacilli</taxon>
        <taxon>Bacillales</taxon>
        <taxon>Paenibacillaceae</taxon>
        <taxon>Cohnella</taxon>
    </lineage>
</organism>
<sequence>MTMLLLAIVFILGLVPFSAQAEGPADPAPFINPVGTANGKSVLFDNTHGQTAGAADWVIDGAFSDFGNALAAEGYYVKELRKNTAITLADLQNYAVFVIPEANIPYKTTEQQAMIDYVEAGGSIFFIADHYNADRNKNRWDASEAFNGYRRGAWSNPSLGMSAEEAASAAMNGVSSSDWLASNFGMRLRYNALGDINSDYIVPAAQAFGITTGVSTVSMHAGSTIAITDPNKAKGIVYIANTTTGWANAVDQGVYEGGGLDEGPYAAVAKVGLGKAAAIGDSSPVEDITPKYKREETGGSKTTYDGFQEVDNDVLLVNIVNWLAVQESYTALNQVSGLTLDTATSLLAIETPSTSTEPQTEPWASPAAGYKWWDSSTFKAGSYGYVTGGGSGSGGGTENFESGTKTAYTAADVTLTSGSWRFDNSLIGDSATDKKNGTKSARLKAAGYIAMNFNVTGAASVTVNHANFGTDTGANWKLQKSTNSGSTWTDVGGAYTSSSTLASQTIAVNETGSVRFKIVAGGTSGQRINIDDVVITPIASSVEPFESGTKTAYTAADVTLAGGSWRFDNALIGDLSTDKKNGTKSARIKAAGYIAMNFNVTSASTVVVKHANFGSDSGANWKLQKSINSGSTWTDVGGPYTSGSTLASQTITVNETGSVRFKIVVAGTTGQRINIDDFEIIG</sequence>
<dbReference type="InterPro" id="IPR029062">
    <property type="entry name" value="Class_I_gatase-like"/>
</dbReference>
<accession>A0ABW0LX55</accession>
<dbReference type="SUPFAM" id="SSF52317">
    <property type="entry name" value="Class I glutamine amidotransferase-like"/>
    <property type="match status" value="1"/>
</dbReference>
<feature type="signal peptide" evidence="1">
    <location>
        <begin position="1"/>
        <end position="21"/>
    </location>
</feature>
<evidence type="ECO:0000313" key="3">
    <source>
        <dbReference type="Proteomes" id="UP001596105"/>
    </source>
</evidence>
<dbReference type="RefSeq" id="WP_378082375.1">
    <property type="nucleotide sequence ID" value="NZ_JBHSMH010000037.1"/>
</dbReference>
<protein>
    <submittedName>
        <fullName evidence="2">Ig domain protein group 2 domain protein</fullName>
    </submittedName>
</protein>
<name>A0ABW0LX55_9BACL</name>
<reference evidence="3" key="1">
    <citation type="journal article" date="2019" name="Int. J. Syst. Evol. Microbiol.">
        <title>The Global Catalogue of Microorganisms (GCM) 10K type strain sequencing project: providing services to taxonomists for standard genome sequencing and annotation.</title>
        <authorList>
            <consortium name="The Broad Institute Genomics Platform"/>
            <consortium name="The Broad Institute Genome Sequencing Center for Infectious Disease"/>
            <person name="Wu L."/>
            <person name="Ma J."/>
        </authorList>
    </citation>
    <scope>NUCLEOTIDE SEQUENCE [LARGE SCALE GENOMIC DNA]</scope>
    <source>
        <strain evidence="3">CCUG 57113</strain>
    </source>
</reference>
<dbReference type="InterPro" id="IPR039975">
    <property type="entry name" value="IFT52"/>
</dbReference>
<dbReference type="PANTHER" id="PTHR12969:SF7">
    <property type="entry name" value="INTRAFLAGELLAR TRANSPORT PROTEIN 52 HOMOLOG"/>
    <property type="match status" value="1"/>
</dbReference>
<dbReference type="Proteomes" id="UP001596105">
    <property type="component" value="Unassembled WGS sequence"/>
</dbReference>
<keyword evidence="1" id="KW-0732">Signal</keyword>
<feature type="chain" id="PRO_5047028953" evidence="1">
    <location>
        <begin position="22"/>
        <end position="682"/>
    </location>
</feature>
<dbReference type="Gene3D" id="2.60.120.260">
    <property type="entry name" value="Galactose-binding domain-like"/>
    <property type="match status" value="1"/>
</dbReference>